<dbReference type="PANTHER" id="PTHR12128:SF66">
    <property type="entry name" value="4-HYDROXY-2-OXOGLUTARATE ALDOLASE, MITOCHONDRIAL"/>
    <property type="match status" value="1"/>
</dbReference>
<dbReference type="Gene3D" id="3.20.20.70">
    <property type="entry name" value="Aldolase class I"/>
    <property type="match status" value="1"/>
</dbReference>
<name>A0A523W7E1_UNCAE</name>
<dbReference type="SMART" id="SM01130">
    <property type="entry name" value="DHDPS"/>
    <property type="match status" value="1"/>
</dbReference>
<dbReference type="EC" id="4.3.3.7" evidence="4 12"/>
<keyword evidence="5 12" id="KW-0963">Cytoplasm</keyword>
<evidence type="ECO:0000256" key="14">
    <source>
        <dbReference type="PIRSR" id="PIRSR001365-1"/>
    </source>
</evidence>
<evidence type="ECO:0000256" key="13">
    <source>
        <dbReference type="PIRNR" id="PIRNR001365"/>
    </source>
</evidence>
<evidence type="ECO:0000256" key="5">
    <source>
        <dbReference type="ARBA" id="ARBA00022490"/>
    </source>
</evidence>
<protein>
    <recommendedName>
        <fullName evidence="4 12">4-hydroxy-tetrahydrodipicolinate synthase</fullName>
        <shortName evidence="12">HTPA synthase</shortName>
        <ecNumber evidence="4 12">4.3.3.7</ecNumber>
    </recommendedName>
</protein>
<dbReference type="GO" id="GO:0019877">
    <property type="term" value="P:diaminopimelate biosynthetic process"/>
    <property type="evidence" value="ECO:0007669"/>
    <property type="project" value="UniProtKB-UniRule"/>
</dbReference>
<dbReference type="GO" id="GO:0005737">
    <property type="term" value="C:cytoplasm"/>
    <property type="evidence" value="ECO:0007669"/>
    <property type="project" value="UniProtKB-SubCell"/>
</dbReference>
<keyword evidence="6 12" id="KW-0028">Amino-acid biosynthesis</keyword>
<dbReference type="Pfam" id="PF00701">
    <property type="entry name" value="DHDPS"/>
    <property type="match status" value="1"/>
</dbReference>
<comment type="catalytic activity">
    <reaction evidence="11 12">
        <text>L-aspartate 4-semialdehyde + pyruvate = (2S,4S)-4-hydroxy-2,3,4,5-tetrahydrodipicolinate + H2O + H(+)</text>
        <dbReference type="Rhea" id="RHEA:34171"/>
        <dbReference type="ChEBI" id="CHEBI:15361"/>
        <dbReference type="ChEBI" id="CHEBI:15377"/>
        <dbReference type="ChEBI" id="CHEBI:15378"/>
        <dbReference type="ChEBI" id="CHEBI:67139"/>
        <dbReference type="ChEBI" id="CHEBI:537519"/>
        <dbReference type="EC" id="4.3.3.7"/>
    </reaction>
</comment>
<dbReference type="SUPFAM" id="SSF51569">
    <property type="entry name" value="Aldolase"/>
    <property type="match status" value="1"/>
</dbReference>
<dbReference type="PIRSF" id="PIRSF001365">
    <property type="entry name" value="DHDPS"/>
    <property type="match status" value="1"/>
</dbReference>
<evidence type="ECO:0000256" key="1">
    <source>
        <dbReference type="ARBA" id="ARBA00003294"/>
    </source>
</evidence>
<feature type="site" description="Part of a proton relay during catalysis" evidence="12">
    <location>
        <position position="47"/>
    </location>
</feature>
<evidence type="ECO:0000256" key="9">
    <source>
        <dbReference type="ARBA" id="ARBA00023239"/>
    </source>
</evidence>
<comment type="pathway">
    <text evidence="2 12">Amino-acid biosynthesis; L-lysine biosynthesis via DAP pathway; (S)-tetrahydrodipicolinate from L-aspartate: step 3/4.</text>
</comment>
<reference evidence="16 17" key="1">
    <citation type="submission" date="2019-03" db="EMBL/GenBank/DDBJ databases">
        <title>Metabolic potential of uncultured bacteria and archaea associated with petroleum seepage in deep-sea sediments.</title>
        <authorList>
            <person name="Dong X."/>
            <person name="Hubert C."/>
        </authorList>
    </citation>
    <scope>NUCLEOTIDE SEQUENCE [LARGE SCALE GENOMIC DNA]</scope>
    <source>
        <strain evidence="16">E29_bin52</strain>
    </source>
</reference>
<dbReference type="InterPro" id="IPR005263">
    <property type="entry name" value="DapA"/>
</dbReference>
<feature type="site" description="Part of a proton relay during catalysis" evidence="12">
    <location>
        <position position="110"/>
    </location>
</feature>
<evidence type="ECO:0000256" key="3">
    <source>
        <dbReference type="ARBA" id="ARBA00007592"/>
    </source>
</evidence>
<evidence type="ECO:0000256" key="4">
    <source>
        <dbReference type="ARBA" id="ARBA00012086"/>
    </source>
</evidence>
<evidence type="ECO:0000256" key="7">
    <source>
        <dbReference type="ARBA" id="ARBA00022915"/>
    </source>
</evidence>
<accession>A0A523W7E1</accession>
<keyword evidence="7 12" id="KW-0220">Diaminopimelate biosynthesis</keyword>
<keyword evidence="8 12" id="KW-0457">Lysine biosynthesis</keyword>
<dbReference type="InterPro" id="IPR013785">
    <property type="entry name" value="Aldolase_TIM"/>
</dbReference>
<evidence type="ECO:0000313" key="17">
    <source>
        <dbReference type="Proteomes" id="UP000319130"/>
    </source>
</evidence>
<dbReference type="Proteomes" id="UP000319130">
    <property type="component" value="Unassembled WGS sequence"/>
</dbReference>
<dbReference type="InterPro" id="IPR002220">
    <property type="entry name" value="DapA-like"/>
</dbReference>
<feature type="active site" description="Schiff-base intermediate with substrate" evidence="12 14">
    <location>
        <position position="166"/>
    </location>
</feature>
<organism evidence="16 17">
    <name type="scientific">Aerophobetes bacterium</name>
    <dbReference type="NCBI Taxonomy" id="2030807"/>
    <lineage>
        <taxon>Bacteria</taxon>
        <taxon>Candidatus Aerophobota</taxon>
    </lineage>
</organism>
<comment type="subunit">
    <text evidence="12">Homotetramer; dimer of dimers.</text>
</comment>
<comment type="caution">
    <text evidence="12">Was originally thought to be a dihydrodipicolinate synthase (DHDPS), catalyzing the condensation of (S)-aspartate-beta-semialdehyde [(S)-ASA] and pyruvate to dihydrodipicolinate (DHDP). However, it was shown in E.coli that the product of the enzymatic reaction is not dihydrodipicolinate but in fact (4S)-4-hydroxy-2,3,4,5-tetrahydro-(2S)-dipicolinic acid (HTPA), and that the consecutive dehydration reaction leading to DHDP is not spontaneous but catalyzed by DapB.</text>
</comment>
<comment type="function">
    <text evidence="1 12">Catalyzes the condensation of (S)-aspartate-beta-semialdehyde [(S)-ASA] and pyruvate to 4-hydroxy-tetrahydrodipicolinate (HTPA).</text>
</comment>
<evidence type="ECO:0000256" key="2">
    <source>
        <dbReference type="ARBA" id="ARBA00005120"/>
    </source>
</evidence>
<dbReference type="NCBIfam" id="TIGR00674">
    <property type="entry name" value="dapA"/>
    <property type="match status" value="1"/>
</dbReference>
<dbReference type="CDD" id="cd00408">
    <property type="entry name" value="DHDPS-like"/>
    <property type="match status" value="1"/>
</dbReference>
<evidence type="ECO:0000256" key="12">
    <source>
        <dbReference type="HAMAP-Rule" id="MF_00418"/>
    </source>
</evidence>
<dbReference type="GO" id="GO:0009089">
    <property type="term" value="P:lysine biosynthetic process via diaminopimelate"/>
    <property type="evidence" value="ECO:0007669"/>
    <property type="project" value="UniProtKB-UniRule"/>
</dbReference>
<proteinExistence type="inferred from homology"/>
<dbReference type="GO" id="GO:0008840">
    <property type="term" value="F:4-hydroxy-tetrahydrodipicolinate synthase activity"/>
    <property type="evidence" value="ECO:0007669"/>
    <property type="project" value="UniProtKB-UniRule"/>
</dbReference>
<comment type="similarity">
    <text evidence="3 12 13">Belongs to the DapA family.</text>
</comment>
<comment type="caution">
    <text evidence="12">Lacks conserved residue(s) required for the propagation of feature annotation.</text>
</comment>
<comment type="subcellular location">
    <subcellularLocation>
        <location evidence="12">Cytoplasm</location>
    </subcellularLocation>
</comment>
<dbReference type="PRINTS" id="PR00146">
    <property type="entry name" value="DHPICSNTHASE"/>
</dbReference>
<gene>
    <name evidence="12 16" type="primary">dapA</name>
    <name evidence="16" type="ORF">E3J48_03450</name>
</gene>
<keyword evidence="10 12" id="KW-0704">Schiff base</keyword>
<comment type="caution">
    <text evidence="16">The sequence shown here is derived from an EMBL/GenBank/DDBJ whole genome shotgun (WGS) entry which is preliminary data.</text>
</comment>
<dbReference type="UniPathway" id="UPA00034">
    <property type="reaction ID" value="UER00017"/>
</dbReference>
<evidence type="ECO:0000256" key="6">
    <source>
        <dbReference type="ARBA" id="ARBA00022605"/>
    </source>
</evidence>
<feature type="active site" description="Proton donor/acceptor" evidence="12 14">
    <location>
        <position position="136"/>
    </location>
</feature>
<evidence type="ECO:0000256" key="8">
    <source>
        <dbReference type="ARBA" id="ARBA00023154"/>
    </source>
</evidence>
<sequence length="298" mass="32306">MGKPIEGIITAVVTPYDKNENVDEGGFRKIINYLIDSGVNGLFPVGSQGEFFALTKEEKKRLIKVAVQETRGRVFVMPNTGAISTRESIELSQYAERAGADCISVITPFYISPTQEELYQHFKAICQSVKIPVLGYNNPGRTGGVALTPATLVRLANEVPNFAGIKDSSGDLTQVAEMIRLCPPDFKVIMGRDTLIYGALIHGAAGAIAATSNVAPKLVVGIYRAFKQGDYEKAREYQRKLAPLRIAFGLGSFPVVVKEALTMMGLPAGRCRGPIQPLSEEKKASLRTILVEMGIIAK</sequence>
<dbReference type="AlphaFoldDB" id="A0A523W7E1"/>
<evidence type="ECO:0000256" key="15">
    <source>
        <dbReference type="PIRSR" id="PIRSR001365-2"/>
    </source>
</evidence>
<evidence type="ECO:0000256" key="10">
    <source>
        <dbReference type="ARBA" id="ARBA00023270"/>
    </source>
</evidence>
<dbReference type="HAMAP" id="MF_00418">
    <property type="entry name" value="DapA"/>
    <property type="match status" value="1"/>
</dbReference>
<evidence type="ECO:0000256" key="11">
    <source>
        <dbReference type="ARBA" id="ARBA00047836"/>
    </source>
</evidence>
<dbReference type="PANTHER" id="PTHR12128">
    <property type="entry name" value="DIHYDRODIPICOLINATE SYNTHASE"/>
    <property type="match status" value="1"/>
</dbReference>
<feature type="binding site" evidence="12 15">
    <location>
        <position position="208"/>
    </location>
    <ligand>
        <name>pyruvate</name>
        <dbReference type="ChEBI" id="CHEBI:15361"/>
    </ligand>
</feature>
<evidence type="ECO:0000313" key="16">
    <source>
        <dbReference type="EMBL" id="TET62943.1"/>
    </source>
</evidence>
<dbReference type="EMBL" id="SOIZ01000145">
    <property type="protein sequence ID" value="TET62943.1"/>
    <property type="molecule type" value="Genomic_DNA"/>
</dbReference>
<keyword evidence="9 12" id="KW-0456">Lyase</keyword>